<feature type="compositionally biased region" description="Low complexity" evidence="6">
    <location>
        <begin position="38"/>
        <end position="49"/>
    </location>
</feature>
<dbReference type="CDD" id="cd01140">
    <property type="entry name" value="FatB"/>
    <property type="match status" value="1"/>
</dbReference>
<evidence type="ECO:0000259" key="7">
    <source>
        <dbReference type="PROSITE" id="PS50983"/>
    </source>
</evidence>
<feature type="region of interest" description="Disordered" evidence="6">
    <location>
        <begin position="30"/>
        <end position="52"/>
    </location>
</feature>
<evidence type="ECO:0000256" key="6">
    <source>
        <dbReference type="SAM" id="MobiDB-lite"/>
    </source>
</evidence>
<dbReference type="SUPFAM" id="SSF53807">
    <property type="entry name" value="Helical backbone' metal receptor"/>
    <property type="match status" value="1"/>
</dbReference>
<dbReference type="RefSeq" id="WP_067553777.1">
    <property type="nucleotide sequence ID" value="NZ_CP016895.1"/>
</dbReference>
<sequence length="329" mass="35231">MLFKGQNFAKHILALGFAAVFATGCGQQNSNGDTTQKTASAPADATTASGQQHFSSKAGEITIPENLTRIAALDGNALATILALGAEDKVVAVSKGTVLPKALQQFADKQFIDAGSAKEANLERVASSQPEVIFINGRMENQVQALKDIAPTYFLDVDYNNQFPSFKQQTLNIAKMVGKTAVAEEKLAKLEADIADIKSKTGDKTALIVMVNNNKLAAYGPHSRFGVIHDLFGFKPADDSIKVGLHGMAISPEFIAEKNPDYIFVIDRGAAITDQKDAAKKVLDNALVNKSNAAKNGNIVYLDSATWYLMTDSLLGMQTMTDEVSQALK</sequence>
<dbReference type="Pfam" id="PF01497">
    <property type="entry name" value="Peripla_BP_2"/>
    <property type="match status" value="1"/>
</dbReference>
<keyword evidence="4" id="KW-0408">Iron</keyword>
<dbReference type="EMBL" id="CP016895">
    <property type="protein sequence ID" value="AOA58042.1"/>
    <property type="molecule type" value="Genomic_DNA"/>
</dbReference>
<gene>
    <name evidence="8" type="ORF">BFG52_06545</name>
</gene>
<keyword evidence="9" id="KW-1185">Reference proteome</keyword>
<evidence type="ECO:0000256" key="4">
    <source>
        <dbReference type="ARBA" id="ARBA00022496"/>
    </source>
</evidence>
<dbReference type="PROSITE" id="PS51257">
    <property type="entry name" value="PROKAR_LIPOPROTEIN"/>
    <property type="match status" value="1"/>
</dbReference>
<keyword evidence="4" id="KW-0410">Iron transport</keyword>
<organism evidence="8 9">
    <name type="scientific">Acinetobacter larvae</name>
    <dbReference type="NCBI Taxonomy" id="1789224"/>
    <lineage>
        <taxon>Bacteria</taxon>
        <taxon>Pseudomonadati</taxon>
        <taxon>Pseudomonadota</taxon>
        <taxon>Gammaproteobacteria</taxon>
        <taxon>Moraxellales</taxon>
        <taxon>Moraxellaceae</taxon>
        <taxon>Acinetobacter</taxon>
    </lineage>
</organism>
<comment type="subcellular location">
    <subcellularLocation>
        <location evidence="1">Cell envelope</location>
    </subcellularLocation>
</comment>
<dbReference type="KEGG" id="ala:BFG52_06545"/>
<evidence type="ECO:0000313" key="9">
    <source>
        <dbReference type="Proteomes" id="UP000093391"/>
    </source>
</evidence>
<dbReference type="InterPro" id="IPR033870">
    <property type="entry name" value="FatB"/>
</dbReference>
<name>A0A1B2LYK5_9GAMM</name>
<evidence type="ECO:0000313" key="8">
    <source>
        <dbReference type="EMBL" id="AOA58042.1"/>
    </source>
</evidence>
<dbReference type="Proteomes" id="UP000093391">
    <property type="component" value="Chromosome"/>
</dbReference>
<feature type="domain" description="Fe/B12 periplasmic-binding" evidence="7">
    <location>
        <begin position="69"/>
        <end position="329"/>
    </location>
</feature>
<proteinExistence type="inferred from homology"/>
<dbReference type="GO" id="GO:1901678">
    <property type="term" value="P:iron coordination entity transport"/>
    <property type="evidence" value="ECO:0007669"/>
    <property type="project" value="UniProtKB-ARBA"/>
</dbReference>
<reference evidence="8 9" key="1">
    <citation type="submission" date="2016-08" db="EMBL/GenBank/DDBJ databases">
        <authorList>
            <person name="Seilhamer J.J."/>
        </authorList>
    </citation>
    <scope>NUCLEOTIDE SEQUENCE [LARGE SCALE GENOMIC DNA]</scope>
    <source>
        <strain evidence="8 9">BRTC-1</strain>
    </source>
</reference>
<evidence type="ECO:0000256" key="3">
    <source>
        <dbReference type="ARBA" id="ARBA00022448"/>
    </source>
</evidence>
<dbReference type="PANTHER" id="PTHR30532">
    <property type="entry name" value="IRON III DICITRATE-BINDING PERIPLASMIC PROTEIN"/>
    <property type="match status" value="1"/>
</dbReference>
<evidence type="ECO:0000256" key="1">
    <source>
        <dbReference type="ARBA" id="ARBA00004196"/>
    </source>
</evidence>
<keyword evidence="5" id="KW-0732">Signal</keyword>
<protein>
    <submittedName>
        <fullName evidence="8">ABC transporter</fullName>
    </submittedName>
</protein>
<comment type="similarity">
    <text evidence="2">Belongs to the bacterial solute-binding protein 8 family.</text>
</comment>
<evidence type="ECO:0000256" key="5">
    <source>
        <dbReference type="ARBA" id="ARBA00022729"/>
    </source>
</evidence>
<dbReference type="STRING" id="1789224.BFG52_06545"/>
<dbReference type="OrthoDB" id="63946at2"/>
<accession>A0A1B2LYK5</accession>
<dbReference type="AlphaFoldDB" id="A0A1B2LYK5"/>
<evidence type="ECO:0000256" key="2">
    <source>
        <dbReference type="ARBA" id="ARBA00008814"/>
    </source>
</evidence>
<keyword evidence="3" id="KW-0813">Transport</keyword>
<keyword evidence="4" id="KW-0406">Ion transport</keyword>
<dbReference type="PROSITE" id="PS50983">
    <property type="entry name" value="FE_B12_PBP"/>
    <property type="match status" value="1"/>
</dbReference>
<dbReference type="Gene3D" id="3.40.50.1980">
    <property type="entry name" value="Nitrogenase molybdenum iron protein domain"/>
    <property type="match status" value="2"/>
</dbReference>
<dbReference type="InterPro" id="IPR002491">
    <property type="entry name" value="ABC_transptr_periplasmic_BD"/>
</dbReference>
<dbReference type="PANTHER" id="PTHR30532:SF28">
    <property type="entry name" value="PETROBACTIN-BINDING PROTEIN YCLQ"/>
    <property type="match status" value="1"/>
</dbReference>
<dbReference type="InterPro" id="IPR051313">
    <property type="entry name" value="Bact_iron-sidero_bind"/>
</dbReference>
<dbReference type="GO" id="GO:0030288">
    <property type="term" value="C:outer membrane-bounded periplasmic space"/>
    <property type="evidence" value="ECO:0007669"/>
    <property type="project" value="TreeGrafter"/>
</dbReference>